<dbReference type="Proteomes" id="UP001597018">
    <property type="component" value="Unassembled WGS sequence"/>
</dbReference>
<reference evidence="6" key="1">
    <citation type="journal article" date="2019" name="Int. J. Syst. Evol. Microbiol.">
        <title>The Global Catalogue of Microorganisms (GCM) 10K type strain sequencing project: providing services to taxonomists for standard genome sequencing and annotation.</title>
        <authorList>
            <consortium name="The Broad Institute Genomics Platform"/>
            <consortium name="The Broad Institute Genome Sequencing Center for Infectious Disease"/>
            <person name="Wu L."/>
            <person name="Ma J."/>
        </authorList>
    </citation>
    <scope>NUCLEOTIDE SEQUENCE [LARGE SCALE GENOMIC DNA]</scope>
    <source>
        <strain evidence="6">CCUG 56401</strain>
    </source>
</reference>
<gene>
    <name evidence="5" type="ORF">ACFQ16_25435</name>
</gene>
<dbReference type="InterPro" id="IPR008761">
    <property type="entry name" value="Peptidase_S37"/>
</dbReference>
<dbReference type="InterPro" id="IPR029058">
    <property type="entry name" value="AB_hydrolase_fold"/>
</dbReference>
<dbReference type="PANTHER" id="PTHR11010:SF38">
    <property type="entry name" value="LYSOSOMAL PRO-X CARBOXYPEPTIDASE"/>
    <property type="match status" value="1"/>
</dbReference>
<name>A0ABW3FZM9_9PSEU</name>
<feature type="chain" id="PRO_5045575573" evidence="4">
    <location>
        <begin position="25"/>
        <end position="455"/>
    </location>
</feature>
<comment type="caution">
    <text evidence="5">The sequence shown here is derived from an EMBL/GenBank/DDBJ whole genome shotgun (WGS) entry which is preliminary data.</text>
</comment>
<keyword evidence="2 4" id="KW-0732">Signal</keyword>
<dbReference type="EMBL" id="JBHTIW010000028">
    <property type="protein sequence ID" value="MFD0923103.1"/>
    <property type="molecule type" value="Genomic_DNA"/>
</dbReference>
<evidence type="ECO:0000256" key="3">
    <source>
        <dbReference type="ARBA" id="ARBA00022801"/>
    </source>
</evidence>
<evidence type="ECO:0000313" key="6">
    <source>
        <dbReference type="Proteomes" id="UP001597018"/>
    </source>
</evidence>
<protein>
    <submittedName>
        <fullName evidence="5">S28 family serine protease</fullName>
    </submittedName>
</protein>
<accession>A0ABW3FZM9</accession>
<evidence type="ECO:0000256" key="4">
    <source>
        <dbReference type="SAM" id="SignalP"/>
    </source>
</evidence>
<keyword evidence="6" id="KW-1185">Reference proteome</keyword>
<dbReference type="SUPFAM" id="SSF53474">
    <property type="entry name" value="alpha/beta-Hydrolases"/>
    <property type="match status" value="1"/>
</dbReference>
<evidence type="ECO:0000256" key="1">
    <source>
        <dbReference type="ARBA" id="ARBA00022670"/>
    </source>
</evidence>
<sequence length="455" mass="51016">MRWRGLVAVLLACGLLLVGTPVGAAPVDDVRERLDAVPGLTVVGERPTEPGFRLFDLTYTQPADHRNPAAGTFQQRLTLLHRGFDRPTVLYTSGYNLPQKTTRTEPTRLVDGNQVSLEHRFFAPSRPDPADWRDLDIWQAATDEHRVVDALRRVYARNWITTGASKGGMTAVYHRRFYPHDVDGTVAYVAPDDVDNDADRGYDDFLAHVGTDPACRAALTEAQREALRRRGELRAKFDDYARAHHLTFDHVIGDSDRGLEMVVQDALFSFWQYRGQADCSRIPADTASTDEFFRFLDETVGFEMYTDQGIDPYVPYYYQAGTQLGWPHVSDALLADLLHHRDLGDPRNLVPRDIPMRFRPGAMRPVDEWVRTRGSQLLFVYGANDPWSAEPFEPGGPDSYRYFVPGGNHGSQIAGLPPRDRDAATAALRRWADAGNPAARTTSLDTATVLGRHPL</sequence>
<proteinExistence type="predicted"/>
<dbReference type="Pfam" id="PF05576">
    <property type="entry name" value="Peptidase_S37"/>
    <property type="match status" value="1"/>
</dbReference>
<dbReference type="Gene3D" id="3.40.50.1820">
    <property type="entry name" value="alpha/beta hydrolase"/>
    <property type="match status" value="1"/>
</dbReference>
<feature type="signal peptide" evidence="4">
    <location>
        <begin position="1"/>
        <end position="24"/>
    </location>
</feature>
<evidence type="ECO:0000256" key="2">
    <source>
        <dbReference type="ARBA" id="ARBA00022729"/>
    </source>
</evidence>
<dbReference type="GO" id="GO:0006508">
    <property type="term" value="P:proteolysis"/>
    <property type="evidence" value="ECO:0007669"/>
    <property type="project" value="UniProtKB-KW"/>
</dbReference>
<keyword evidence="1 5" id="KW-0645">Protease</keyword>
<organism evidence="5 6">
    <name type="scientific">Saccharopolyspora rosea</name>
    <dbReference type="NCBI Taxonomy" id="524884"/>
    <lineage>
        <taxon>Bacteria</taxon>
        <taxon>Bacillati</taxon>
        <taxon>Actinomycetota</taxon>
        <taxon>Actinomycetes</taxon>
        <taxon>Pseudonocardiales</taxon>
        <taxon>Pseudonocardiaceae</taxon>
        <taxon>Saccharopolyspora</taxon>
    </lineage>
</organism>
<evidence type="ECO:0000313" key="5">
    <source>
        <dbReference type="EMBL" id="MFD0923103.1"/>
    </source>
</evidence>
<keyword evidence="3" id="KW-0378">Hydrolase</keyword>
<dbReference type="RefSeq" id="WP_263252021.1">
    <property type="nucleotide sequence ID" value="NZ_BAABLT010000021.1"/>
</dbReference>
<dbReference type="PANTHER" id="PTHR11010">
    <property type="entry name" value="PROTEASE S28 PRO-X CARBOXYPEPTIDASE-RELATED"/>
    <property type="match status" value="1"/>
</dbReference>
<dbReference type="GO" id="GO:0008233">
    <property type="term" value="F:peptidase activity"/>
    <property type="evidence" value="ECO:0007669"/>
    <property type="project" value="UniProtKB-KW"/>
</dbReference>